<dbReference type="InterPro" id="IPR045582">
    <property type="entry name" value="Trehalase-like_N"/>
</dbReference>
<dbReference type="Proteomes" id="UP000238083">
    <property type="component" value="Unassembled WGS sequence"/>
</dbReference>
<accession>A0A2T0QZF4</accession>
<feature type="domain" description="Trehalase-like N-terminal" evidence="2">
    <location>
        <begin position="18"/>
        <end position="224"/>
    </location>
</feature>
<dbReference type="GO" id="GO:0005993">
    <property type="term" value="P:trehalose catabolic process"/>
    <property type="evidence" value="ECO:0007669"/>
    <property type="project" value="TreeGrafter"/>
</dbReference>
<sequence>MSGAGAAQDDEARPGPVAHTLREFALLADGERGALVGPHGDVAWLCAPRFEDPAVFSALLGGRSRYRVAPAARCTWGGSYEPGSLVWRNRWVSDDGAVVECRDALALPADPDRVVLLRRVRVLRGRARVVVDLDPRAGFDRDGVRDEHRGDDGTWTLRTGDLGLRWTGAPDAVRSRRYPGLTTVLDLDAGQEHDLVLEVGPGDPRNWPRPVPAPVRWQETEAEWAGRVPALDGAWSPPQARHSLAVLHGLTSAAGAMVAAATTSLPERADAHEDYDYRYAWVRDQCYAGVAAYTAGDDRLGDSATRFLTARLLADGAHLAPAYTADGDPVPGPGRVDLPGYPGSDAGTGNQVRTQFQLDAFGEALQVFAAAARRDRLDEDGERAARIAVDAIAQRWREPDAGIWELEDRQWTHSKLAVVAGLRAWSAASRSAAPARHRDTSTLLLADQVLAEATRTGLHPSGRWQRAADDERVDAALLLAGLRGAVPVDDPRTLDTLAAVQSELSLDGYVFRFRHDARPLPEAEGAFLLCSYWTALTEAQLGQTVRAVSRLEKALAAAGPPQLFSEEFDPGQHQLRGNLPQGFVHALALEACVRVPDLLGGRP</sequence>
<organism evidence="3 4">
    <name type="scientific">Kineococcus rhizosphaerae</name>
    <dbReference type="NCBI Taxonomy" id="559628"/>
    <lineage>
        <taxon>Bacteria</taxon>
        <taxon>Bacillati</taxon>
        <taxon>Actinomycetota</taxon>
        <taxon>Actinomycetes</taxon>
        <taxon>Kineosporiales</taxon>
        <taxon>Kineosporiaceae</taxon>
        <taxon>Kineococcus</taxon>
    </lineage>
</organism>
<evidence type="ECO:0000313" key="4">
    <source>
        <dbReference type="Proteomes" id="UP000238083"/>
    </source>
</evidence>
<dbReference type="AlphaFoldDB" id="A0A2T0QZF4"/>
<dbReference type="PANTHER" id="PTHR31616">
    <property type="entry name" value="TREHALASE"/>
    <property type="match status" value="1"/>
</dbReference>
<dbReference type="InterPro" id="IPR011613">
    <property type="entry name" value="GH15-like"/>
</dbReference>
<dbReference type="InterPro" id="IPR012341">
    <property type="entry name" value="6hp_glycosidase-like_sf"/>
</dbReference>
<evidence type="ECO:0000259" key="1">
    <source>
        <dbReference type="Pfam" id="PF00723"/>
    </source>
</evidence>
<dbReference type="OrthoDB" id="3902805at2"/>
<dbReference type="GO" id="GO:0015927">
    <property type="term" value="F:trehalase activity"/>
    <property type="evidence" value="ECO:0007669"/>
    <property type="project" value="TreeGrafter"/>
</dbReference>
<evidence type="ECO:0000313" key="3">
    <source>
        <dbReference type="EMBL" id="PRY12053.1"/>
    </source>
</evidence>
<dbReference type="RefSeq" id="WP_106213882.1">
    <property type="nucleotide sequence ID" value="NZ_PVZF01000011.1"/>
</dbReference>
<dbReference type="Gene3D" id="1.50.10.10">
    <property type="match status" value="1"/>
</dbReference>
<proteinExistence type="predicted"/>
<keyword evidence="4" id="KW-1185">Reference proteome</keyword>
<protein>
    <submittedName>
        <fullName evidence="3">GH15 family glucan-1,4-alpha-glucosidase</fullName>
    </submittedName>
</protein>
<comment type="caution">
    <text evidence="3">The sequence shown here is derived from an EMBL/GenBank/DDBJ whole genome shotgun (WGS) entry which is preliminary data.</text>
</comment>
<dbReference type="PANTHER" id="PTHR31616:SF10">
    <property type="entry name" value="TREHALASE"/>
    <property type="match status" value="1"/>
</dbReference>
<gene>
    <name evidence="3" type="ORF">CLV37_1119</name>
</gene>
<dbReference type="Pfam" id="PF00723">
    <property type="entry name" value="Glyco_hydro_15"/>
    <property type="match status" value="1"/>
</dbReference>
<dbReference type="InterPro" id="IPR008928">
    <property type="entry name" value="6-hairpin_glycosidase_sf"/>
</dbReference>
<reference evidence="3 4" key="1">
    <citation type="submission" date="2018-03" db="EMBL/GenBank/DDBJ databases">
        <title>Genomic Encyclopedia of Archaeal and Bacterial Type Strains, Phase II (KMG-II): from individual species to whole genera.</title>
        <authorList>
            <person name="Goeker M."/>
        </authorList>
    </citation>
    <scope>NUCLEOTIDE SEQUENCE [LARGE SCALE GENOMIC DNA]</scope>
    <source>
        <strain evidence="3 4">DSM 19711</strain>
    </source>
</reference>
<feature type="domain" description="GH15-like" evidence="1">
    <location>
        <begin position="253"/>
        <end position="591"/>
    </location>
</feature>
<name>A0A2T0QZF4_9ACTN</name>
<dbReference type="Pfam" id="PF19291">
    <property type="entry name" value="TREH_N"/>
    <property type="match status" value="1"/>
</dbReference>
<evidence type="ECO:0000259" key="2">
    <source>
        <dbReference type="Pfam" id="PF19291"/>
    </source>
</evidence>
<dbReference type="EMBL" id="PVZF01000011">
    <property type="protein sequence ID" value="PRY12053.1"/>
    <property type="molecule type" value="Genomic_DNA"/>
</dbReference>
<dbReference type="SUPFAM" id="SSF48208">
    <property type="entry name" value="Six-hairpin glycosidases"/>
    <property type="match status" value="1"/>
</dbReference>